<reference evidence="2 3" key="1">
    <citation type="journal article" date="2014" name="Genome Announc.">
        <title>Genome sequence of the basidiomycetous fungus Pseudozyma aphidis DSM70725, an efficient producer of biosurfactant mannosylerythritol lipids.</title>
        <authorList>
            <person name="Lorenz S."/>
            <person name="Guenther M."/>
            <person name="Grumaz C."/>
            <person name="Rupp S."/>
            <person name="Zibek S."/>
            <person name="Sohn K."/>
        </authorList>
    </citation>
    <scope>NUCLEOTIDE SEQUENCE [LARGE SCALE GENOMIC DNA]</scope>
    <source>
        <strain evidence="3">ATCC 32657 / CBS 517.83 / DSM 70725 / JCM 10318 / NBRC 10182 / NRRL Y-7954 / St-0401</strain>
    </source>
</reference>
<feature type="compositionally biased region" description="Polar residues" evidence="1">
    <location>
        <begin position="217"/>
        <end position="239"/>
    </location>
</feature>
<evidence type="ECO:0000313" key="3">
    <source>
        <dbReference type="Proteomes" id="UP000019462"/>
    </source>
</evidence>
<sequence>MPVQWTSADGRTITINANKHTTLPSSADIIEMCGSKTLDKEVGDELVALSNTMISDFTKPLETIAYQYKACKKISKHEERLRTCVTVLVLAHTILGHFSERPRLLAEGKELGDTLGPTTVPQALNNRQRASKVSAGLNTFLFHTKMSVEDVAALFGLPPVDTQPMQETQGDSQPTASEAASPSSSHAHQPLSPRIQTPPLPDLPWRVRALQKHQRGPQFSQQDDGPNGSASTGPPTQTPRKGVACSTDNARTSKRSRNSDEESGSPEPDERHPESFYEGRQPLLSDAQFRQAVTEVYRDFFDNYTAHIHTNLAGPDASEMALCVLKDGLCNSMWRLLNFRGSGFTSVFGVISEKHRGTPLPGRAGRSSRRSSNTSD</sequence>
<dbReference type="AlphaFoldDB" id="W3VK37"/>
<organism evidence="2 3">
    <name type="scientific">Moesziomyces aphidis</name>
    <name type="common">Pseudozyma aphidis</name>
    <dbReference type="NCBI Taxonomy" id="84754"/>
    <lineage>
        <taxon>Eukaryota</taxon>
        <taxon>Fungi</taxon>
        <taxon>Dikarya</taxon>
        <taxon>Basidiomycota</taxon>
        <taxon>Ustilaginomycotina</taxon>
        <taxon>Ustilaginomycetes</taxon>
        <taxon>Ustilaginales</taxon>
        <taxon>Ustilaginaceae</taxon>
        <taxon>Moesziomyces</taxon>
    </lineage>
</organism>
<dbReference type="OrthoDB" id="10338734at2759"/>
<gene>
    <name evidence="2" type="ORF">PaG_04014</name>
</gene>
<dbReference type="Proteomes" id="UP000019462">
    <property type="component" value="Unassembled WGS sequence"/>
</dbReference>
<dbReference type="EMBL" id="AWNI01000013">
    <property type="protein sequence ID" value="ETS61904.1"/>
    <property type="molecule type" value="Genomic_DNA"/>
</dbReference>
<keyword evidence="3" id="KW-1185">Reference proteome</keyword>
<dbReference type="HOGENOM" id="CLU_735931_0_0_1"/>
<feature type="compositionally biased region" description="Basic and acidic residues" evidence="1">
    <location>
        <begin position="268"/>
        <end position="277"/>
    </location>
</feature>
<comment type="caution">
    <text evidence="2">The sequence shown here is derived from an EMBL/GenBank/DDBJ whole genome shotgun (WGS) entry which is preliminary data.</text>
</comment>
<feature type="region of interest" description="Disordered" evidence="1">
    <location>
        <begin position="355"/>
        <end position="376"/>
    </location>
</feature>
<accession>W3VK37</accession>
<feature type="region of interest" description="Disordered" evidence="1">
    <location>
        <begin position="159"/>
        <end position="283"/>
    </location>
</feature>
<evidence type="ECO:0000313" key="2">
    <source>
        <dbReference type="EMBL" id="ETS61904.1"/>
    </source>
</evidence>
<protein>
    <submittedName>
        <fullName evidence="2">Uncharacterized protein</fullName>
    </submittedName>
</protein>
<evidence type="ECO:0000256" key="1">
    <source>
        <dbReference type="SAM" id="MobiDB-lite"/>
    </source>
</evidence>
<name>W3VK37_MOEAP</name>
<proteinExistence type="predicted"/>
<feature type="compositionally biased region" description="Low complexity" evidence="1">
    <location>
        <begin position="172"/>
        <end position="193"/>
    </location>
</feature>